<reference evidence="11" key="1">
    <citation type="journal article" date="2019" name="Int. J. Syst. Evol. Microbiol.">
        <title>The Global Catalogue of Microorganisms (GCM) 10K type strain sequencing project: providing services to taxonomists for standard genome sequencing and annotation.</title>
        <authorList>
            <consortium name="The Broad Institute Genomics Platform"/>
            <consortium name="The Broad Institute Genome Sequencing Center for Infectious Disease"/>
            <person name="Wu L."/>
            <person name="Ma J."/>
        </authorList>
    </citation>
    <scope>NUCLEOTIDE SEQUENCE [LARGE SCALE GENOMIC DNA]</scope>
    <source>
        <strain evidence="11">CECT 8570</strain>
    </source>
</reference>
<dbReference type="Pfam" id="PF00132">
    <property type="entry name" value="Hexapep"/>
    <property type="match status" value="1"/>
</dbReference>
<feature type="domain" description="Serine acetyltransferase N-terminal" evidence="9">
    <location>
        <begin position="21"/>
        <end position="125"/>
    </location>
</feature>
<gene>
    <name evidence="10" type="primary">cysE</name>
    <name evidence="10" type="ORF">ACFOX3_04435</name>
</gene>
<comment type="caution">
    <text evidence="10">The sequence shown here is derived from an EMBL/GenBank/DDBJ whole genome shotgun (WGS) entry which is preliminary data.</text>
</comment>
<dbReference type="Gene3D" id="2.160.10.10">
    <property type="entry name" value="Hexapeptide repeat proteins"/>
    <property type="match status" value="1"/>
</dbReference>
<dbReference type="GO" id="GO:0009001">
    <property type="term" value="F:serine O-acetyltransferase activity"/>
    <property type="evidence" value="ECO:0007669"/>
    <property type="project" value="UniProtKB-EC"/>
</dbReference>
<dbReference type="NCBIfam" id="NF041874">
    <property type="entry name" value="EPS_EpsC"/>
    <property type="match status" value="1"/>
</dbReference>
<evidence type="ECO:0000256" key="8">
    <source>
        <dbReference type="ARBA" id="ARBA00049486"/>
    </source>
</evidence>
<protein>
    <recommendedName>
        <fullName evidence="4">Serine acetyltransferase</fullName>
        <ecNumber evidence="3">2.3.1.30</ecNumber>
    </recommendedName>
</protein>
<evidence type="ECO:0000256" key="1">
    <source>
        <dbReference type="ARBA" id="ARBA00004876"/>
    </source>
</evidence>
<organism evidence="10 11">
    <name type="scientific">Simiduia curdlanivorans</name>
    <dbReference type="NCBI Taxonomy" id="1492769"/>
    <lineage>
        <taxon>Bacteria</taxon>
        <taxon>Pseudomonadati</taxon>
        <taxon>Pseudomonadota</taxon>
        <taxon>Gammaproteobacteria</taxon>
        <taxon>Cellvibrionales</taxon>
        <taxon>Cellvibrionaceae</taxon>
        <taxon>Simiduia</taxon>
    </lineage>
</organism>
<dbReference type="NCBIfam" id="NF008349">
    <property type="entry name" value="PRK11132.1"/>
    <property type="match status" value="1"/>
</dbReference>
<evidence type="ECO:0000256" key="3">
    <source>
        <dbReference type="ARBA" id="ARBA00013266"/>
    </source>
</evidence>
<keyword evidence="11" id="KW-1185">Reference proteome</keyword>
<comment type="similarity">
    <text evidence="2">Belongs to the transferase hexapeptide repeat family.</text>
</comment>
<comment type="pathway">
    <text evidence="1">Amino-acid biosynthesis; L-cysteine biosynthesis; L-cysteine from L-serine: step 1/2.</text>
</comment>
<dbReference type="EC" id="2.3.1.30" evidence="3"/>
<dbReference type="InterPro" id="IPR005881">
    <property type="entry name" value="Ser_O-AcTrfase"/>
</dbReference>
<dbReference type="Gene3D" id="1.10.3130.10">
    <property type="entry name" value="serine acetyltransferase, domain 1"/>
    <property type="match status" value="1"/>
</dbReference>
<accession>A0ABV8V1F5</accession>
<sequence length="282" mass="30103">MSPISAAKHRSNDAGQLTDPVWYHIRKQTQSQAIEEPILASFLHATVLNHDSFEGALSFHLANKLDSPMAPAMMVREVITEAMQADPSIAQAARADLNAIDTRDSACCSLAAPFLYFKGFHALQCHRIAHWLWTHQRQSLALFLQNRSSQVFAVDIHPAARIGKGIMLDHATGIVIGETAVVEDNVSIMQSVTLGGTGKASGDRHPKVRQGVLISAGATVLGNIEIGEGAKVGAGSVVLKSVDPHTTVAGVPAVLVGRCLTDQPALDMNHELACQGECPDKN</sequence>
<keyword evidence="5" id="KW-0028">Amino-acid biosynthesis</keyword>
<dbReference type="InterPro" id="IPR011004">
    <property type="entry name" value="Trimer_LpxA-like_sf"/>
</dbReference>
<dbReference type="SUPFAM" id="SSF51161">
    <property type="entry name" value="Trimeric LpxA-like enzymes"/>
    <property type="match status" value="1"/>
</dbReference>
<dbReference type="SMART" id="SM00971">
    <property type="entry name" value="SATase_N"/>
    <property type="match status" value="1"/>
</dbReference>
<evidence type="ECO:0000256" key="6">
    <source>
        <dbReference type="ARBA" id="ARBA00022679"/>
    </source>
</evidence>
<dbReference type="InterPro" id="IPR001451">
    <property type="entry name" value="Hexapep"/>
</dbReference>
<name>A0ABV8V1F5_9GAMM</name>
<comment type="catalytic activity">
    <reaction evidence="8">
        <text>L-serine + acetyl-CoA = O-acetyl-L-serine + CoA</text>
        <dbReference type="Rhea" id="RHEA:24560"/>
        <dbReference type="ChEBI" id="CHEBI:33384"/>
        <dbReference type="ChEBI" id="CHEBI:57287"/>
        <dbReference type="ChEBI" id="CHEBI:57288"/>
        <dbReference type="ChEBI" id="CHEBI:58340"/>
        <dbReference type="EC" id="2.3.1.30"/>
    </reaction>
</comment>
<dbReference type="InterPro" id="IPR010493">
    <property type="entry name" value="Ser_AcTrfase_N"/>
</dbReference>
<dbReference type="RefSeq" id="WP_290259531.1">
    <property type="nucleotide sequence ID" value="NZ_JAUFQG010000004.1"/>
</dbReference>
<proteinExistence type="inferred from homology"/>
<evidence type="ECO:0000259" key="9">
    <source>
        <dbReference type="SMART" id="SM00971"/>
    </source>
</evidence>
<dbReference type="Pfam" id="PF06426">
    <property type="entry name" value="SATase_N"/>
    <property type="match status" value="1"/>
</dbReference>
<dbReference type="Proteomes" id="UP001595840">
    <property type="component" value="Unassembled WGS sequence"/>
</dbReference>
<keyword evidence="7 10" id="KW-0012">Acyltransferase</keyword>
<dbReference type="InterPro" id="IPR045304">
    <property type="entry name" value="LbH_SAT"/>
</dbReference>
<dbReference type="InterPro" id="IPR042122">
    <property type="entry name" value="Ser_AcTrfase_N_sf"/>
</dbReference>
<evidence type="ECO:0000256" key="4">
    <source>
        <dbReference type="ARBA" id="ARBA00018522"/>
    </source>
</evidence>
<evidence type="ECO:0000256" key="5">
    <source>
        <dbReference type="ARBA" id="ARBA00022605"/>
    </source>
</evidence>
<dbReference type="EMBL" id="JBHSCX010000003">
    <property type="protein sequence ID" value="MFC4361537.1"/>
    <property type="molecule type" value="Genomic_DNA"/>
</dbReference>
<dbReference type="NCBIfam" id="TIGR01172">
    <property type="entry name" value="cysE"/>
    <property type="match status" value="1"/>
</dbReference>
<dbReference type="CDD" id="cd03354">
    <property type="entry name" value="LbH_SAT"/>
    <property type="match status" value="1"/>
</dbReference>
<evidence type="ECO:0000256" key="7">
    <source>
        <dbReference type="ARBA" id="ARBA00023315"/>
    </source>
</evidence>
<evidence type="ECO:0000313" key="11">
    <source>
        <dbReference type="Proteomes" id="UP001595840"/>
    </source>
</evidence>
<evidence type="ECO:0000313" key="10">
    <source>
        <dbReference type="EMBL" id="MFC4361537.1"/>
    </source>
</evidence>
<dbReference type="InterPro" id="IPR053376">
    <property type="entry name" value="Serine_acetyltransferase"/>
</dbReference>
<dbReference type="PANTHER" id="PTHR42811">
    <property type="entry name" value="SERINE ACETYLTRANSFERASE"/>
    <property type="match status" value="1"/>
</dbReference>
<evidence type="ECO:0000256" key="2">
    <source>
        <dbReference type="ARBA" id="ARBA00007274"/>
    </source>
</evidence>
<keyword evidence="6 10" id="KW-0808">Transferase</keyword>